<reference evidence="1 2" key="2">
    <citation type="journal article" date="2022" name="Mol. Ecol. Resour.">
        <title>The genomes of chicory, endive, great burdock and yacon provide insights into Asteraceae paleo-polyploidization history and plant inulin production.</title>
        <authorList>
            <person name="Fan W."/>
            <person name="Wang S."/>
            <person name="Wang H."/>
            <person name="Wang A."/>
            <person name="Jiang F."/>
            <person name="Liu H."/>
            <person name="Zhao H."/>
            <person name="Xu D."/>
            <person name="Zhang Y."/>
        </authorList>
    </citation>
    <scope>NUCLEOTIDE SEQUENCE [LARGE SCALE GENOMIC DNA]</scope>
    <source>
        <strain evidence="2">cv. Yunnan</strain>
        <tissue evidence="1">Leaves</tissue>
    </source>
</reference>
<accession>A0ACB9HRQ9</accession>
<proteinExistence type="predicted"/>
<evidence type="ECO:0000313" key="2">
    <source>
        <dbReference type="Proteomes" id="UP001056120"/>
    </source>
</evidence>
<comment type="caution">
    <text evidence="1">The sequence shown here is derived from an EMBL/GenBank/DDBJ whole genome shotgun (WGS) entry which is preliminary data.</text>
</comment>
<sequence length="99" mass="11499">MVYNFDKNFPPLKFLPRFLLAVHLNNREMNYYLVSRVNVKGKSAFEALSILQGPSETSLSSMEIVVWYSLFKVQRQLIAKTPVFYRLEQMENVAKAPVP</sequence>
<protein>
    <submittedName>
        <fullName evidence="1">Uncharacterized protein</fullName>
    </submittedName>
</protein>
<dbReference type="Proteomes" id="UP001056120">
    <property type="component" value="Linkage Group LG11"/>
</dbReference>
<reference evidence="2" key="1">
    <citation type="journal article" date="2022" name="Mol. Ecol. Resour.">
        <title>The genomes of chicory, endive, great burdock and yacon provide insights into Asteraceae palaeo-polyploidization history and plant inulin production.</title>
        <authorList>
            <person name="Fan W."/>
            <person name="Wang S."/>
            <person name="Wang H."/>
            <person name="Wang A."/>
            <person name="Jiang F."/>
            <person name="Liu H."/>
            <person name="Zhao H."/>
            <person name="Xu D."/>
            <person name="Zhang Y."/>
        </authorList>
    </citation>
    <scope>NUCLEOTIDE SEQUENCE [LARGE SCALE GENOMIC DNA]</scope>
    <source>
        <strain evidence="2">cv. Yunnan</strain>
    </source>
</reference>
<dbReference type="EMBL" id="CM042028">
    <property type="protein sequence ID" value="KAI3798171.1"/>
    <property type="molecule type" value="Genomic_DNA"/>
</dbReference>
<evidence type="ECO:0000313" key="1">
    <source>
        <dbReference type="EMBL" id="KAI3798171.1"/>
    </source>
</evidence>
<organism evidence="1 2">
    <name type="scientific">Smallanthus sonchifolius</name>
    <dbReference type="NCBI Taxonomy" id="185202"/>
    <lineage>
        <taxon>Eukaryota</taxon>
        <taxon>Viridiplantae</taxon>
        <taxon>Streptophyta</taxon>
        <taxon>Embryophyta</taxon>
        <taxon>Tracheophyta</taxon>
        <taxon>Spermatophyta</taxon>
        <taxon>Magnoliopsida</taxon>
        <taxon>eudicotyledons</taxon>
        <taxon>Gunneridae</taxon>
        <taxon>Pentapetalae</taxon>
        <taxon>asterids</taxon>
        <taxon>campanulids</taxon>
        <taxon>Asterales</taxon>
        <taxon>Asteraceae</taxon>
        <taxon>Asteroideae</taxon>
        <taxon>Heliantheae alliance</taxon>
        <taxon>Millerieae</taxon>
        <taxon>Smallanthus</taxon>
    </lineage>
</organism>
<keyword evidence="2" id="KW-1185">Reference proteome</keyword>
<name>A0ACB9HRQ9_9ASTR</name>
<gene>
    <name evidence="1" type="ORF">L1987_33440</name>
</gene>